<accession>X1W0K7</accession>
<evidence type="ECO:0000256" key="3">
    <source>
        <dbReference type="ARBA" id="ARBA00022692"/>
    </source>
</evidence>
<comment type="caution">
    <text evidence="7">The sequence shown here is derived from an EMBL/GenBank/DDBJ whole genome shotgun (WGS) entry which is preliminary data.</text>
</comment>
<evidence type="ECO:0000313" key="7">
    <source>
        <dbReference type="EMBL" id="GAJ20375.1"/>
    </source>
</evidence>
<feature type="non-terminal residue" evidence="7">
    <location>
        <position position="1"/>
    </location>
</feature>
<sequence>PTPRILIRHILPNVMAPTIVLFTTRVPAVILTEAAMSFLGFGIPPPNP</sequence>
<organism evidence="7">
    <name type="scientific">marine sediment metagenome</name>
    <dbReference type="NCBI Taxonomy" id="412755"/>
    <lineage>
        <taxon>unclassified sequences</taxon>
        <taxon>metagenomes</taxon>
        <taxon>ecological metagenomes</taxon>
    </lineage>
</organism>
<dbReference type="GO" id="GO:0055085">
    <property type="term" value="P:transmembrane transport"/>
    <property type="evidence" value="ECO:0007669"/>
    <property type="project" value="InterPro"/>
</dbReference>
<reference evidence="7" key="1">
    <citation type="journal article" date="2014" name="Front. Microbiol.">
        <title>High frequency of phylogenetically diverse reductive dehalogenase-homologous genes in deep subseafloor sedimentary metagenomes.</title>
        <authorList>
            <person name="Kawai M."/>
            <person name="Futagami T."/>
            <person name="Toyoda A."/>
            <person name="Takaki Y."/>
            <person name="Nishi S."/>
            <person name="Hori S."/>
            <person name="Arai W."/>
            <person name="Tsubouchi T."/>
            <person name="Morono Y."/>
            <person name="Uchiyama I."/>
            <person name="Ito T."/>
            <person name="Fujiyama A."/>
            <person name="Inagaki F."/>
            <person name="Takami H."/>
        </authorList>
    </citation>
    <scope>NUCLEOTIDE SEQUENCE</scope>
    <source>
        <strain evidence="7">Expedition CK06-06</strain>
    </source>
</reference>
<keyword evidence="2" id="KW-0813">Transport</keyword>
<evidence type="ECO:0000256" key="4">
    <source>
        <dbReference type="ARBA" id="ARBA00022989"/>
    </source>
</evidence>
<dbReference type="PANTHER" id="PTHR43386">
    <property type="entry name" value="OLIGOPEPTIDE TRANSPORT SYSTEM PERMEASE PROTEIN APPC"/>
    <property type="match status" value="1"/>
</dbReference>
<keyword evidence="3" id="KW-0812">Transmembrane</keyword>
<evidence type="ECO:0000256" key="1">
    <source>
        <dbReference type="ARBA" id="ARBA00004651"/>
    </source>
</evidence>
<dbReference type="InterPro" id="IPR000515">
    <property type="entry name" value="MetI-like"/>
</dbReference>
<dbReference type="InterPro" id="IPR050366">
    <property type="entry name" value="BP-dependent_transpt_permease"/>
</dbReference>
<dbReference type="AlphaFoldDB" id="X1W0K7"/>
<keyword evidence="5" id="KW-0472">Membrane</keyword>
<feature type="domain" description="ABC transmembrane type-1" evidence="6">
    <location>
        <begin position="3"/>
        <end position="46"/>
    </location>
</feature>
<evidence type="ECO:0000259" key="6">
    <source>
        <dbReference type="Pfam" id="PF00528"/>
    </source>
</evidence>
<dbReference type="Pfam" id="PF00528">
    <property type="entry name" value="BPD_transp_1"/>
    <property type="match status" value="1"/>
</dbReference>
<evidence type="ECO:0000256" key="5">
    <source>
        <dbReference type="ARBA" id="ARBA00023136"/>
    </source>
</evidence>
<proteinExistence type="predicted"/>
<protein>
    <recommendedName>
        <fullName evidence="6">ABC transmembrane type-1 domain-containing protein</fullName>
    </recommendedName>
</protein>
<dbReference type="PANTHER" id="PTHR43386:SF1">
    <property type="entry name" value="D,D-DIPEPTIDE TRANSPORT SYSTEM PERMEASE PROTEIN DDPC-RELATED"/>
    <property type="match status" value="1"/>
</dbReference>
<comment type="subcellular location">
    <subcellularLocation>
        <location evidence="1">Cell membrane</location>
        <topology evidence="1">Multi-pass membrane protein</topology>
    </subcellularLocation>
</comment>
<evidence type="ECO:0000256" key="2">
    <source>
        <dbReference type="ARBA" id="ARBA00022448"/>
    </source>
</evidence>
<keyword evidence="4" id="KW-1133">Transmembrane helix</keyword>
<dbReference type="EMBL" id="BARW01040773">
    <property type="protein sequence ID" value="GAJ20375.1"/>
    <property type="molecule type" value="Genomic_DNA"/>
</dbReference>
<name>X1W0K7_9ZZZZ</name>
<gene>
    <name evidence="7" type="ORF">S12H4_61431</name>
</gene>
<dbReference type="GO" id="GO:0005886">
    <property type="term" value="C:plasma membrane"/>
    <property type="evidence" value="ECO:0007669"/>
    <property type="project" value="UniProtKB-SubCell"/>
</dbReference>